<dbReference type="EMBL" id="FNUJ01000001">
    <property type="protein sequence ID" value="SEF21120.1"/>
    <property type="molecule type" value="Genomic_DNA"/>
</dbReference>
<organism evidence="1 2">
    <name type="scientific">Amycolatopsis pretoriensis</name>
    <dbReference type="NCBI Taxonomy" id="218821"/>
    <lineage>
        <taxon>Bacteria</taxon>
        <taxon>Bacillati</taxon>
        <taxon>Actinomycetota</taxon>
        <taxon>Actinomycetes</taxon>
        <taxon>Pseudonocardiales</taxon>
        <taxon>Pseudonocardiaceae</taxon>
        <taxon>Amycolatopsis</taxon>
    </lineage>
</organism>
<dbReference type="Proteomes" id="UP000198878">
    <property type="component" value="Unassembled WGS sequence"/>
</dbReference>
<dbReference type="InterPro" id="IPR001646">
    <property type="entry name" value="5peptide_repeat"/>
</dbReference>
<name>A0A1H5Q4R6_9PSEU</name>
<accession>A0A1H5Q4R6</accession>
<evidence type="ECO:0000313" key="2">
    <source>
        <dbReference type="Proteomes" id="UP000198878"/>
    </source>
</evidence>
<dbReference type="STRING" id="218821.SAMN05421837_101731"/>
<dbReference type="SUPFAM" id="SSF141571">
    <property type="entry name" value="Pentapeptide repeat-like"/>
    <property type="match status" value="1"/>
</dbReference>
<protein>
    <submittedName>
        <fullName evidence="1">Pentapeptide repeat-containing protein</fullName>
    </submittedName>
</protein>
<dbReference type="AlphaFoldDB" id="A0A1H5Q4R6"/>
<proteinExistence type="predicted"/>
<sequence length="129" mass="13971">MDFTDAHLDCSTFTQADLTRANFSECFACSADFTDAHIVSGKFRDTMLVGADFSGAKLVHADFSGSVLHLTVFNNADTRRARIPAKDAKTLEAEERLAAALSHGFTFDDILGEGLLNLEVDGFPSPRPV</sequence>
<evidence type="ECO:0000313" key="1">
    <source>
        <dbReference type="EMBL" id="SEF21120.1"/>
    </source>
</evidence>
<dbReference type="Pfam" id="PF00805">
    <property type="entry name" value="Pentapeptide"/>
    <property type="match status" value="2"/>
</dbReference>
<keyword evidence="2" id="KW-1185">Reference proteome</keyword>
<reference evidence="2" key="1">
    <citation type="submission" date="2016-10" db="EMBL/GenBank/DDBJ databases">
        <authorList>
            <person name="Varghese N."/>
            <person name="Submissions S."/>
        </authorList>
    </citation>
    <scope>NUCLEOTIDE SEQUENCE [LARGE SCALE GENOMIC DNA]</scope>
    <source>
        <strain evidence="2">DSM 44654</strain>
    </source>
</reference>
<gene>
    <name evidence="1" type="ORF">SAMN05421837_101731</name>
</gene>
<dbReference type="Gene3D" id="2.160.20.80">
    <property type="entry name" value="E3 ubiquitin-protein ligase SopA"/>
    <property type="match status" value="1"/>
</dbReference>